<proteinExistence type="predicted"/>
<name>A0ABS3C1L2_9BACT</name>
<accession>A0ABS3C1L2</accession>
<evidence type="ECO:0000313" key="1">
    <source>
        <dbReference type="EMBL" id="MBN7811002.1"/>
    </source>
</evidence>
<dbReference type="EMBL" id="JAFKCT010000003">
    <property type="protein sequence ID" value="MBN7811002.1"/>
    <property type="molecule type" value="Genomic_DNA"/>
</dbReference>
<keyword evidence="2" id="KW-1185">Reference proteome</keyword>
<gene>
    <name evidence="1" type="ORF">J0A68_08550</name>
</gene>
<comment type="caution">
    <text evidence="1">The sequence shown here is derived from an EMBL/GenBank/DDBJ whole genome shotgun (WGS) entry which is preliminary data.</text>
</comment>
<dbReference type="Proteomes" id="UP000664317">
    <property type="component" value="Unassembled WGS sequence"/>
</dbReference>
<organism evidence="1 2">
    <name type="scientific">Algoriphagus oliviformis</name>
    <dbReference type="NCBI Taxonomy" id="2811231"/>
    <lineage>
        <taxon>Bacteria</taxon>
        <taxon>Pseudomonadati</taxon>
        <taxon>Bacteroidota</taxon>
        <taxon>Cytophagia</taxon>
        <taxon>Cytophagales</taxon>
        <taxon>Cyclobacteriaceae</taxon>
        <taxon>Algoriphagus</taxon>
    </lineage>
</organism>
<protein>
    <submittedName>
        <fullName evidence="1">Uncharacterized protein</fullName>
    </submittedName>
</protein>
<sequence length="158" mass="18165">MDKLGANLATLSNVSATLGSIISLFKGGKYLYDRHIKKETDKEEKRKKLLVKCKPRSINFGWNSTETTANIFNINTVNPKNYNVIIIKAKLYEVKNGEIFEEQSITLSKEIIIGGHNNSTDFIIQFPESICNKHDKNWILRLIDFEDNFHDSNIFKLI</sequence>
<reference evidence="1 2" key="1">
    <citation type="submission" date="2021-03" db="EMBL/GenBank/DDBJ databases">
        <title>novel species isolated from a fishpond in China.</title>
        <authorList>
            <person name="Lu H."/>
            <person name="Cai Z."/>
        </authorList>
    </citation>
    <scope>NUCLEOTIDE SEQUENCE [LARGE SCALE GENOMIC DNA]</scope>
    <source>
        <strain evidence="1 2">H41</strain>
    </source>
</reference>
<evidence type="ECO:0000313" key="2">
    <source>
        <dbReference type="Proteomes" id="UP000664317"/>
    </source>
</evidence>
<dbReference type="RefSeq" id="WP_206577789.1">
    <property type="nucleotide sequence ID" value="NZ_JAFKCT010000003.1"/>
</dbReference>